<dbReference type="GO" id="GO:0030527">
    <property type="term" value="F:structural constituent of chromatin"/>
    <property type="evidence" value="ECO:0007669"/>
    <property type="project" value="InterPro"/>
</dbReference>
<keyword evidence="2 4" id="KW-0238">DNA-binding</keyword>
<protein>
    <submittedName>
        <fullName evidence="4">Bacterial histone-like DNA-binding protein</fullName>
    </submittedName>
</protein>
<evidence type="ECO:0000313" key="4">
    <source>
        <dbReference type="EMBL" id="KGF85387.1"/>
    </source>
</evidence>
<organism evidence="4 5">
    <name type="scientific">Prochlorococcus marinus str. GP2</name>
    <dbReference type="NCBI Taxonomy" id="59925"/>
    <lineage>
        <taxon>Bacteria</taxon>
        <taxon>Bacillati</taxon>
        <taxon>Cyanobacteriota</taxon>
        <taxon>Cyanophyceae</taxon>
        <taxon>Synechococcales</taxon>
        <taxon>Prochlorococcaceae</taxon>
        <taxon>Prochlorococcus</taxon>
    </lineage>
</organism>
<dbReference type="AlphaFoldDB" id="A0A0A1Z721"/>
<dbReference type="CDD" id="cd13831">
    <property type="entry name" value="HU"/>
    <property type="match status" value="1"/>
</dbReference>
<dbReference type="SUPFAM" id="SSF47729">
    <property type="entry name" value="IHF-like DNA-binding proteins"/>
    <property type="match status" value="1"/>
</dbReference>
<dbReference type="RefSeq" id="WP_011132955.1">
    <property type="nucleotide sequence ID" value="NZ_CP138934.1"/>
</dbReference>
<dbReference type="eggNOG" id="COG0776">
    <property type="taxonomic scope" value="Bacteria"/>
</dbReference>
<dbReference type="InterPro" id="IPR010992">
    <property type="entry name" value="IHF-like_DNA-bd_dom_sf"/>
</dbReference>
<keyword evidence="1" id="KW-0226">DNA condensation</keyword>
<dbReference type="Proteomes" id="UP000030598">
    <property type="component" value="Unassembled WGS sequence"/>
</dbReference>
<dbReference type="PANTHER" id="PTHR33175:SF3">
    <property type="entry name" value="DNA-BINDING PROTEIN HU-BETA"/>
    <property type="match status" value="1"/>
</dbReference>
<dbReference type="Gene3D" id="4.10.520.10">
    <property type="entry name" value="IHF-like DNA-binding proteins"/>
    <property type="match status" value="1"/>
</dbReference>
<comment type="caution">
    <text evidence="4">The sequence shown here is derived from an EMBL/GenBank/DDBJ whole genome shotgun (WGS) entry which is preliminary data.</text>
</comment>
<dbReference type="GO" id="GO:0030261">
    <property type="term" value="P:chromosome condensation"/>
    <property type="evidence" value="ECO:0007669"/>
    <property type="project" value="UniProtKB-KW"/>
</dbReference>
<evidence type="ECO:0000256" key="2">
    <source>
        <dbReference type="ARBA" id="ARBA00023125"/>
    </source>
</evidence>
<gene>
    <name evidence="4" type="ORF">EU91_1488</name>
</gene>
<accession>A0A0A1Z721</accession>
<dbReference type="GO" id="GO:0005829">
    <property type="term" value="C:cytosol"/>
    <property type="evidence" value="ECO:0007669"/>
    <property type="project" value="TreeGrafter"/>
</dbReference>
<dbReference type="GO" id="GO:0003677">
    <property type="term" value="F:DNA binding"/>
    <property type="evidence" value="ECO:0007669"/>
    <property type="project" value="UniProtKB-KW"/>
</dbReference>
<sequence>MNKADLVNLVAARTELTKTDVSLVVDAAIETIVDSVVEGKKVSILGFGSFEPRDRSARQGLNPKTGEKIAIPAKRVPTFSAGKLFKDRVQG</sequence>
<dbReference type="PRINTS" id="PR01727">
    <property type="entry name" value="DNABINDINGHU"/>
</dbReference>
<dbReference type="InterPro" id="IPR020816">
    <property type="entry name" value="Histone-like_DNA-bd_CS"/>
</dbReference>
<dbReference type="OrthoDB" id="9799835at2"/>
<evidence type="ECO:0000313" key="5">
    <source>
        <dbReference type="Proteomes" id="UP000030598"/>
    </source>
</evidence>
<name>A0A0A1Z721_PROMR</name>
<dbReference type="PANTHER" id="PTHR33175">
    <property type="entry name" value="DNA-BINDING PROTEIN HU"/>
    <property type="match status" value="1"/>
</dbReference>
<dbReference type="SMART" id="SM00411">
    <property type="entry name" value="BHL"/>
    <property type="match status" value="1"/>
</dbReference>
<dbReference type="STRING" id="59925.EU91_1488"/>
<proteinExistence type="inferred from homology"/>
<dbReference type="EMBL" id="JNAH01000008">
    <property type="protein sequence ID" value="KGF85387.1"/>
    <property type="molecule type" value="Genomic_DNA"/>
</dbReference>
<evidence type="ECO:0000256" key="1">
    <source>
        <dbReference type="ARBA" id="ARBA00023067"/>
    </source>
</evidence>
<dbReference type="PROSITE" id="PS00045">
    <property type="entry name" value="HISTONE_LIKE"/>
    <property type="match status" value="1"/>
</dbReference>
<dbReference type="InterPro" id="IPR000119">
    <property type="entry name" value="Hist_DNA-bd"/>
</dbReference>
<dbReference type="Pfam" id="PF00216">
    <property type="entry name" value="Bac_DNA_binding"/>
    <property type="match status" value="1"/>
</dbReference>
<reference evidence="5" key="1">
    <citation type="journal article" date="2014" name="Sci. Data">
        <title>Genomes of diverse isolates of the marine cyanobacterium Prochlorococcus.</title>
        <authorList>
            <person name="Biller S."/>
            <person name="Berube P."/>
            <person name="Thompson J."/>
            <person name="Kelly L."/>
            <person name="Roggensack S."/>
            <person name="Awad L."/>
            <person name="Roache-Johnson K."/>
            <person name="Ding H."/>
            <person name="Giovannoni S.J."/>
            <person name="Moore L.R."/>
            <person name="Chisholm S.W."/>
        </authorList>
    </citation>
    <scope>NUCLEOTIDE SEQUENCE [LARGE SCALE GENOMIC DNA]</scope>
    <source>
        <strain evidence="5">GP2</strain>
    </source>
</reference>
<comment type="similarity">
    <text evidence="3">Belongs to the bacterial histone-like protein family.</text>
</comment>
<evidence type="ECO:0000256" key="3">
    <source>
        <dbReference type="RuleBase" id="RU003939"/>
    </source>
</evidence>
<dbReference type="GeneID" id="60201769"/>